<evidence type="ECO:0000256" key="3">
    <source>
        <dbReference type="ARBA" id="ARBA00018831"/>
    </source>
</evidence>
<comment type="similarity">
    <text evidence="2">Belongs to the UPF0208 family.</text>
</comment>
<gene>
    <name evidence="10" type="ORF">CWE08_03280</name>
</gene>
<keyword evidence="11" id="KW-1185">Reference proteome</keyword>
<keyword evidence="8 9" id="KW-0472">Membrane</keyword>
<comment type="caution">
    <text evidence="10">The sequence shown here is derived from an EMBL/GenBank/DDBJ whole genome shotgun (WGS) entry which is preliminary data.</text>
</comment>
<dbReference type="EMBL" id="PIPJ01000002">
    <property type="protein sequence ID" value="RUO22224.1"/>
    <property type="molecule type" value="Genomic_DNA"/>
</dbReference>
<evidence type="ECO:0000256" key="1">
    <source>
        <dbReference type="ARBA" id="ARBA00004429"/>
    </source>
</evidence>
<evidence type="ECO:0000313" key="11">
    <source>
        <dbReference type="Proteomes" id="UP000288395"/>
    </source>
</evidence>
<protein>
    <recommendedName>
        <fullName evidence="3">UPF0208 membrane protein YfbV</fullName>
    </recommendedName>
</protein>
<dbReference type="InterPro" id="IPR007334">
    <property type="entry name" value="UPF0208"/>
</dbReference>
<dbReference type="Pfam" id="PF04217">
    <property type="entry name" value="DUF412"/>
    <property type="match status" value="1"/>
</dbReference>
<evidence type="ECO:0000256" key="7">
    <source>
        <dbReference type="ARBA" id="ARBA00022989"/>
    </source>
</evidence>
<keyword evidence="6 9" id="KW-0812">Transmembrane</keyword>
<sequence length="141" mass="15928">MWKTLQRGANYLKLWPNHAVVGNMPESKFIPATKLGIKLLPFAAVANFFVQFQYLGAEFLPQILGASLFLLALPIQGYYWLGKRAHQILPPALNSWYFELQNKLNAAGEDIRLPGHRKGPCYVDLARVLRKALAVLPPEEQ</sequence>
<proteinExistence type="inferred from homology"/>
<keyword evidence="7 9" id="KW-1133">Transmembrane helix</keyword>
<dbReference type="AlphaFoldDB" id="A0A432VZN2"/>
<evidence type="ECO:0000256" key="4">
    <source>
        <dbReference type="ARBA" id="ARBA00022475"/>
    </source>
</evidence>
<evidence type="ECO:0000256" key="8">
    <source>
        <dbReference type="ARBA" id="ARBA00023136"/>
    </source>
</evidence>
<keyword evidence="4" id="KW-1003">Cell membrane</keyword>
<comment type="subcellular location">
    <subcellularLocation>
        <location evidence="1">Cell inner membrane</location>
        <topology evidence="1">Multi-pass membrane protein</topology>
    </subcellularLocation>
</comment>
<evidence type="ECO:0000256" key="6">
    <source>
        <dbReference type="ARBA" id="ARBA00022692"/>
    </source>
</evidence>
<evidence type="ECO:0000256" key="2">
    <source>
        <dbReference type="ARBA" id="ARBA00009474"/>
    </source>
</evidence>
<dbReference type="RefSeq" id="WP_126765603.1">
    <property type="nucleotide sequence ID" value="NZ_PIPJ01000002.1"/>
</dbReference>
<feature type="transmembrane region" description="Helical" evidence="9">
    <location>
        <begin position="35"/>
        <end position="54"/>
    </location>
</feature>
<feature type="transmembrane region" description="Helical" evidence="9">
    <location>
        <begin position="60"/>
        <end position="81"/>
    </location>
</feature>
<dbReference type="GO" id="GO:0005886">
    <property type="term" value="C:plasma membrane"/>
    <property type="evidence" value="ECO:0007669"/>
    <property type="project" value="UniProtKB-SubCell"/>
</dbReference>
<reference evidence="11" key="1">
    <citation type="journal article" date="2018" name="Front. Microbiol.">
        <title>Genome-Based Analysis Reveals the Taxonomy and Diversity of the Family Idiomarinaceae.</title>
        <authorList>
            <person name="Liu Y."/>
            <person name="Lai Q."/>
            <person name="Shao Z."/>
        </authorList>
    </citation>
    <scope>NUCLEOTIDE SEQUENCE [LARGE SCALE GENOMIC DNA]</scope>
    <source>
        <strain evidence="11">GBPy7</strain>
    </source>
</reference>
<evidence type="ECO:0000313" key="10">
    <source>
        <dbReference type="EMBL" id="RUO22224.1"/>
    </source>
</evidence>
<evidence type="ECO:0000256" key="5">
    <source>
        <dbReference type="ARBA" id="ARBA00022519"/>
    </source>
</evidence>
<dbReference type="Proteomes" id="UP000288395">
    <property type="component" value="Unassembled WGS sequence"/>
</dbReference>
<organism evidence="10 11">
    <name type="scientific">Aliidiomarina iranensis</name>
    <dbReference type="NCBI Taxonomy" id="1434071"/>
    <lineage>
        <taxon>Bacteria</taxon>
        <taxon>Pseudomonadati</taxon>
        <taxon>Pseudomonadota</taxon>
        <taxon>Gammaproteobacteria</taxon>
        <taxon>Alteromonadales</taxon>
        <taxon>Idiomarinaceae</taxon>
        <taxon>Aliidiomarina</taxon>
    </lineage>
</organism>
<accession>A0A432VZN2</accession>
<dbReference type="OrthoDB" id="7066670at2"/>
<name>A0A432VZN2_9GAMM</name>
<keyword evidence="5" id="KW-0997">Cell inner membrane</keyword>
<dbReference type="NCBIfam" id="NF002493">
    <property type="entry name" value="PRK01816.1"/>
    <property type="match status" value="1"/>
</dbReference>
<evidence type="ECO:0000256" key="9">
    <source>
        <dbReference type="SAM" id="Phobius"/>
    </source>
</evidence>